<keyword evidence="1" id="KW-0472">Membrane</keyword>
<accession>A0ABW3WIH9</accession>
<comment type="caution">
    <text evidence="2">The sequence shown here is derived from an EMBL/GenBank/DDBJ whole genome shotgun (WGS) entry which is preliminary data.</text>
</comment>
<protein>
    <submittedName>
        <fullName evidence="2">Uncharacterized protein</fullName>
    </submittedName>
</protein>
<evidence type="ECO:0000313" key="3">
    <source>
        <dbReference type="Proteomes" id="UP001597241"/>
    </source>
</evidence>
<feature type="transmembrane region" description="Helical" evidence="1">
    <location>
        <begin position="54"/>
        <end position="74"/>
    </location>
</feature>
<gene>
    <name evidence="2" type="ORF">ACFQ5N_00095</name>
</gene>
<dbReference type="RefSeq" id="WP_386806715.1">
    <property type="nucleotide sequence ID" value="NZ_JBHTMV010000001.1"/>
</dbReference>
<dbReference type="Proteomes" id="UP001597241">
    <property type="component" value="Unassembled WGS sequence"/>
</dbReference>
<organism evidence="2 3">
    <name type="scientific">Lutibacter holmesii</name>
    <dbReference type="NCBI Taxonomy" id="1137985"/>
    <lineage>
        <taxon>Bacteria</taxon>
        <taxon>Pseudomonadati</taxon>
        <taxon>Bacteroidota</taxon>
        <taxon>Flavobacteriia</taxon>
        <taxon>Flavobacteriales</taxon>
        <taxon>Flavobacteriaceae</taxon>
        <taxon>Lutibacter</taxon>
    </lineage>
</organism>
<feature type="transmembrane region" description="Helical" evidence="1">
    <location>
        <begin position="12"/>
        <end position="34"/>
    </location>
</feature>
<reference evidence="3" key="1">
    <citation type="journal article" date="2019" name="Int. J. Syst. Evol. Microbiol.">
        <title>The Global Catalogue of Microorganisms (GCM) 10K type strain sequencing project: providing services to taxonomists for standard genome sequencing and annotation.</title>
        <authorList>
            <consortium name="The Broad Institute Genomics Platform"/>
            <consortium name="The Broad Institute Genome Sequencing Center for Infectious Disease"/>
            <person name="Wu L."/>
            <person name="Ma J."/>
        </authorList>
    </citation>
    <scope>NUCLEOTIDE SEQUENCE [LARGE SCALE GENOMIC DNA]</scope>
    <source>
        <strain evidence="3">CCUG 62221</strain>
    </source>
</reference>
<dbReference type="EMBL" id="JBHTMV010000001">
    <property type="protein sequence ID" value="MFD1292220.1"/>
    <property type="molecule type" value="Genomic_DNA"/>
</dbReference>
<proteinExistence type="predicted"/>
<keyword evidence="3" id="KW-1185">Reference proteome</keyword>
<evidence type="ECO:0000256" key="1">
    <source>
        <dbReference type="SAM" id="Phobius"/>
    </source>
</evidence>
<keyword evidence="1" id="KW-0812">Transmembrane</keyword>
<name>A0ABW3WIH9_9FLAO</name>
<keyword evidence="1" id="KW-1133">Transmembrane helix</keyword>
<sequence length="80" mass="9233">MNQYKNQSFIKLTLRFGAIFLVIVSIIKIVISIFKNGGISGMIAEYFSPETFQQFITIQLVMALMYGLFMAGYYKFIKKD</sequence>
<evidence type="ECO:0000313" key="2">
    <source>
        <dbReference type="EMBL" id="MFD1292220.1"/>
    </source>
</evidence>